<dbReference type="STRING" id="388408.LAX5112_03678"/>
<dbReference type="EMBL" id="CXWD01000016">
    <property type="protein sequence ID" value="CTQ73878.1"/>
    <property type="molecule type" value="Genomic_DNA"/>
</dbReference>
<accession>A0A0M7AFM6</accession>
<feature type="region of interest" description="Disordered" evidence="4">
    <location>
        <begin position="24"/>
        <end position="46"/>
    </location>
</feature>
<keyword evidence="7" id="KW-1185">Reference proteome</keyword>
<dbReference type="OrthoDB" id="8592798at2"/>
<evidence type="ECO:0000256" key="2">
    <source>
        <dbReference type="ARBA" id="ARBA00022803"/>
    </source>
</evidence>
<dbReference type="Pfam" id="PF07719">
    <property type="entry name" value="TPR_2"/>
    <property type="match status" value="1"/>
</dbReference>
<name>A0A0M7AFM6_9HYPH</name>
<evidence type="ECO:0000256" key="1">
    <source>
        <dbReference type="ARBA" id="ARBA00022737"/>
    </source>
</evidence>
<feature type="repeat" description="TPR" evidence="3">
    <location>
        <begin position="96"/>
        <end position="129"/>
    </location>
</feature>
<dbReference type="InterPro" id="IPR011990">
    <property type="entry name" value="TPR-like_helical_dom_sf"/>
</dbReference>
<proteinExistence type="predicted"/>
<gene>
    <name evidence="6" type="ORF">LAX5112_03678</name>
</gene>
<evidence type="ECO:0000256" key="4">
    <source>
        <dbReference type="SAM" id="MobiDB-lite"/>
    </source>
</evidence>
<reference evidence="7" key="1">
    <citation type="submission" date="2015-07" db="EMBL/GenBank/DDBJ databases">
        <authorList>
            <person name="Rodrigo-Torres Lidia"/>
            <person name="Arahal R.David."/>
        </authorList>
    </citation>
    <scope>NUCLEOTIDE SEQUENCE [LARGE SCALE GENOMIC DNA]</scope>
    <source>
        <strain evidence="7">CECT 5112</strain>
    </source>
</reference>
<feature type="chain" id="PRO_5005809406" evidence="5">
    <location>
        <begin position="23"/>
        <end position="182"/>
    </location>
</feature>
<keyword evidence="5" id="KW-0732">Signal</keyword>
<keyword evidence="1" id="KW-0677">Repeat</keyword>
<dbReference type="PROSITE" id="PS50005">
    <property type="entry name" value="TPR"/>
    <property type="match status" value="1"/>
</dbReference>
<evidence type="ECO:0000313" key="6">
    <source>
        <dbReference type="EMBL" id="CTQ73878.1"/>
    </source>
</evidence>
<dbReference type="RefSeq" id="WP_055673025.1">
    <property type="nucleotide sequence ID" value="NZ_CXWD01000016.1"/>
</dbReference>
<dbReference type="Gene3D" id="1.25.40.10">
    <property type="entry name" value="Tetratricopeptide repeat domain"/>
    <property type="match status" value="1"/>
</dbReference>
<evidence type="ECO:0000313" key="7">
    <source>
        <dbReference type="Proteomes" id="UP000053235"/>
    </source>
</evidence>
<dbReference type="InterPro" id="IPR013105">
    <property type="entry name" value="TPR_2"/>
</dbReference>
<dbReference type="SMART" id="SM00028">
    <property type="entry name" value="TPR"/>
    <property type="match status" value="1"/>
</dbReference>
<organism evidence="6 7">
    <name type="scientific">Roseibium alexandrii</name>
    <dbReference type="NCBI Taxonomy" id="388408"/>
    <lineage>
        <taxon>Bacteria</taxon>
        <taxon>Pseudomonadati</taxon>
        <taxon>Pseudomonadota</taxon>
        <taxon>Alphaproteobacteria</taxon>
        <taxon>Hyphomicrobiales</taxon>
        <taxon>Stappiaceae</taxon>
        <taxon>Roseibium</taxon>
    </lineage>
</organism>
<evidence type="ECO:0000256" key="5">
    <source>
        <dbReference type="SAM" id="SignalP"/>
    </source>
</evidence>
<dbReference type="AlphaFoldDB" id="A0A0M7AFM6"/>
<keyword evidence="2 3" id="KW-0802">TPR repeat</keyword>
<protein>
    <submittedName>
        <fullName evidence="6">Tetratricopeptide repeat</fullName>
    </submittedName>
</protein>
<dbReference type="SUPFAM" id="SSF48452">
    <property type="entry name" value="TPR-like"/>
    <property type="match status" value="1"/>
</dbReference>
<dbReference type="Proteomes" id="UP000053235">
    <property type="component" value="Unassembled WGS sequence"/>
</dbReference>
<evidence type="ECO:0000256" key="3">
    <source>
        <dbReference type="PROSITE-ProRule" id="PRU00339"/>
    </source>
</evidence>
<sequence length="182" mass="19939">METRGASLVVLIVLGLNGAAFAVPSDTEDLPPKPTQTSTECPDGKAWDKESNRCTDIKSDLFDDNDRFLAARELAYAGRLTASAQALDSIREQDRPRVLTYRGFLARKAGDWPEAEKYYLAALSVDPDSLMTRSYMGMGLFERGDKAGAIGQLREIRARGGRGGWPERALLMAMRAGGKTSY</sequence>
<feature type="signal peptide" evidence="5">
    <location>
        <begin position="1"/>
        <end position="22"/>
    </location>
</feature>
<dbReference type="InterPro" id="IPR019734">
    <property type="entry name" value="TPR_rpt"/>
</dbReference>